<name>A0ABZ2ZVF0_9MICC</name>
<dbReference type="RefSeq" id="WP_342023711.1">
    <property type="nucleotide sequence ID" value="NZ_CP151657.1"/>
</dbReference>
<dbReference type="EMBL" id="CP151657">
    <property type="protein sequence ID" value="WZP16065.1"/>
    <property type="molecule type" value="Genomic_DNA"/>
</dbReference>
<evidence type="ECO:0000256" key="1">
    <source>
        <dbReference type="SAM" id="Phobius"/>
    </source>
</evidence>
<gene>
    <name evidence="2" type="ORF">AAE021_00265</name>
</gene>
<keyword evidence="1" id="KW-1133">Transmembrane helix</keyword>
<organism evidence="2 3">
    <name type="scientific">Arthrobacter citreus</name>
    <dbReference type="NCBI Taxonomy" id="1670"/>
    <lineage>
        <taxon>Bacteria</taxon>
        <taxon>Bacillati</taxon>
        <taxon>Actinomycetota</taxon>
        <taxon>Actinomycetes</taxon>
        <taxon>Micrococcales</taxon>
        <taxon>Micrococcaceae</taxon>
        <taxon>Arthrobacter</taxon>
    </lineage>
</organism>
<feature type="transmembrane region" description="Helical" evidence="1">
    <location>
        <begin position="104"/>
        <end position="120"/>
    </location>
</feature>
<keyword evidence="1" id="KW-0812">Transmembrane</keyword>
<keyword evidence="3" id="KW-1185">Reference proteome</keyword>
<evidence type="ECO:0000313" key="3">
    <source>
        <dbReference type="Proteomes" id="UP001448858"/>
    </source>
</evidence>
<dbReference type="Proteomes" id="UP001448858">
    <property type="component" value="Chromosome"/>
</dbReference>
<proteinExistence type="predicted"/>
<feature type="transmembrane region" description="Helical" evidence="1">
    <location>
        <begin position="47"/>
        <end position="72"/>
    </location>
</feature>
<reference evidence="2 3" key="1">
    <citation type="submission" date="2024-04" db="EMBL/GenBank/DDBJ databases">
        <title>Arthrobacter sp. from Plains bison fecal sample.</title>
        <authorList>
            <person name="Ruzzini A."/>
        </authorList>
    </citation>
    <scope>NUCLEOTIDE SEQUENCE [LARGE SCALE GENOMIC DNA]</scope>
    <source>
        <strain evidence="2 3">EINP1</strain>
    </source>
</reference>
<sequence>MSLAFALIVVGGIISLSGGIATSRSPVTELPPNIAELEMLGVDAGEYAAAMQVVTLAAALVVFGIYLLLAVLIREGRNWARIGGSVLAAAALTEAVAAGSGVQVAALLVAAAGLGMLYRSDCRRYFRPRRSQYLSEPSGFVTPPPP</sequence>
<keyword evidence="1" id="KW-0472">Membrane</keyword>
<protein>
    <submittedName>
        <fullName evidence="2">Uncharacterized protein</fullName>
    </submittedName>
</protein>
<accession>A0ABZ2ZVF0</accession>
<evidence type="ECO:0000313" key="2">
    <source>
        <dbReference type="EMBL" id="WZP16065.1"/>
    </source>
</evidence>
<feature type="transmembrane region" description="Helical" evidence="1">
    <location>
        <begin position="79"/>
        <end position="98"/>
    </location>
</feature>